<proteinExistence type="predicted"/>
<dbReference type="Proteomes" id="UP000752647">
    <property type="component" value="Unassembled WGS sequence"/>
</dbReference>
<gene>
    <name evidence="1" type="ORF">KIJ12_04495</name>
</gene>
<dbReference type="EMBL" id="JAHBFI010000009">
    <property type="protein sequence ID" value="MBZ5962417.1"/>
    <property type="molecule type" value="Genomic_DNA"/>
</dbReference>
<accession>A0A9Q3XVB4</accession>
<sequence length="159" mass="18378">MKKYLVLVIFFLLVLLFTVKLPMQKKYSDFEINQSSINLANSDLSLNKNIIILKQHQKIVKHGVDENADLYMVNLTVNVKKPEITFPVESFRLYSEKNGEPYAPNSFLKFKTNGIDDSKKLIVGTNKIEMTTPILNKATKYHLVFVQHSQKKFDLININ</sequence>
<organism evidence="1 2">
    <name type="scientific">Leuconostoc gasicomitatum</name>
    <dbReference type="NCBI Taxonomy" id="115778"/>
    <lineage>
        <taxon>Bacteria</taxon>
        <taxon>Bacillati</taxon>
        <taxon>Bacillota</taxon>
        <taxon>Bacilli</taxon>
        <taxon>Lactobacillales</taxon>
        <taxon>Lactobacillaceae</taxon>
        <taxon>Leuconostoc</taxon>
        <taxon>Leuconostoc gelidum group</taxon>
    </lineage>
</organism>
<evidence type="ECO:0000313" key="2">
    <source>
        <dbReference type="Proteomes" id="UP000752647"/>
    </source>
</evidence>
<protein>
    <submittedName>
        <fullName evidence="1">Uncharacterized protein</fullName>
    </submittedName>
</protein>
<dbReference type="AlphaFoldDB" id="A0A9Q3XVB4"/>
<evidence type="ECO:0000313" key="1">
    <source>
        <dbReference type="EMBL" id="MBZ5962417.1"/>
    </source>
</evidence>
<reference evidence="1" key="1">
    <citation type="submission" date="2021-05" db="EMBL/GenBank/DDBJ databases">
        <title>Pangenome of Leuconostoc gelidum warrants species status for Leuconostoc gelidum subsp. gasicomitatum.</title>
        <authorList>
            <person name="Johansson P."/>
            <person name="Sade E."/>
            <person name="Hultman J."/>
            <person name="Auvinen P."/>
            <person name="Bjorkroth J."/>
        </authorList>
    </citation>
    <scope>NUCLEOTIDE SEQUENCE</scope>
    <source>
        <strain evidence="1">A.21.4</strain>
    </source>
</reference>
<comment type="caution">
    <text evidence="1">The sequence shown here is derived from an EMBL/GenBank/DDBJ whole genome shotgun (WGS) entry which is preliminary data.</text>
</comment>
<dbReference type="RefSeq" id="WP_224144083.1">
    <property type="nucleotide sequence ID" value="NZ_CBCPIF010000003.1"/>
</dbReference>
<name>A0A9Q3XVB4_9LACO</name>